<evidence type="ECO:0000256" key="5">
    <source>
        <dbReference type="SAM" id="Coils"/>
    </source>
</evidence>
<dbReference type="Gene3D" id="3.55.50.30">
    <property type="match status" value="1"/>
</dbReference>
<dbReference type="PANTHER" id="PTHR30332">
    <property type="entry name" value="PROBABLE GENERAL SECRETION PATHWAY PROTEIN D"/>
    <property type="match status" value="1"/>
</dbReference>
<dbReference type="PANTHER" id="PTHR30332:SF24">
    <property type="entry name" value="SECRETIN GSPD-RELATED"/>
    <property type="match status" value="1"/>
</dbReference>
<dbReference type="AlphaFoldDB" id="A0A2S7T6U9"/>
<evidence type="ECO:0000313" key="8">
    <source>
        <dbReference type="EMBL" id="PQJ15308.1"/>
    </source>
</evidence>
<feature type="compositionally biased region" description="Low complexity" evidence="6">
    <location>
        <begin position="375"/>
        <end position="386"/>
    </location>
</feature>
<organism evidence="8 9">
    <name type="scientific">Aureicoccus marinus</name>
    <dbReference type="NCBI Taxonomy" id="754435"/>
    <lineage>
        <taxon>Bacteria</taxon>
        <taxon>Pseudomonadati</taxon>
        <taxon>Bacteroidota</taxon>
        <taxon>Flavobacteriia</taxon>
        <taxon>Flavobacteriales</taxon>
        <taxon>Flavobacteriaceae</taxon>
        <taxon>Aureicoccus</taxon>
    </lineage>
</organism>
<keyword evidence="5" id="KW-0175">Coiled coil</keyword>
<proteinExistence type="inferred from homology"/>
<dbReference type="Gene3D" id="3.30.1370.130">
    <property type="match status" value="1"/>
</dbReference>
<dbReference type="GO" id="GO:0016020">
    <property type="term" value="C:membrane"/>
    <property type="evidence" value="ECO:0007669"/>
    <property type="project" value="UniProtKB-SubCell"/>
</dbReference>
<dbReference type="InterPro" id="IPR004846">
    <property type="entry name" value="T2SS/T3SS_dom"/>
</dbReference>
<keyword evidence="9" id="KW-1185">Reference proteome</keyword>
<comment type="caution">
    <text evidence="8">The sequence shown here is derived from an EMBL/GenBank/DDBJ whole genome shotgun (WGS) entry which is preliminary data.</text>
</comment>
<feature type="domain" description="Type II/III secretion system secretin-like" evidence="7">
    <location>
        <begin position="546"/>
        <end position="713"/>
    </location>
</feature>
<evidence type="ECO:0000256" key="4">
    <source>
        <dbReference type="RuleBase" id="RU004003"/>
    </source>
</evidence>
<dbReference type="GO" id="GO:0009306">
    <property type="term" value="P:protein secretion"/>
    <property type="evidence" value="ECO:0007669"/>
    <property type="project" value="InterPro"/>
</dbReference>
<dbReference type="PRINTS" id="PR00811">
    <property type="entry name" value="BCTERIALGSPD"/>
</dbReference>
<evidence type="ECO:0000256" key="6">
    <source>
        <dbReference type="SAM" id="MobiDB-lite"/>
    </source>
</evidence>
<dbReference type="GO" id="GO:0015627">
    <property type="term" value="C:type II protein secretion system complex"/>
    <property type="evidence" value="ECO:0007669"/>
    <property type="project" value="TreeGrafter"/>
</dbReference>
<evidence type="ECO:0000313" key="9">
    <source>
        <dbReference type="Proteomes" id="UP000239366"/>
    </source>
</evidence>
<feature type="coiled-coil region" evidence="5">
    <location>
        <begin position="17"/>
        <end position="44"/>
    </location>
</feature>
<feature type="region of interest" description="Disordered" evidence="6">
    <location>
        <begin position="373"/>
        <end position="401"/>
    </location>
</feature>
<keyword evidence="3" id="KW-0472">Membrane</keyword>
<comment type="subcellular location">
    <subcellularLocation>
        <location evidence="1">Membrane</location>
    </subcellularLocation>
</comment>
<dbReference type="RefSeq" id="WP_245916196.1">
    <property type="nucleotide sequence ID" value="NZ_MQVX01000001.1"/>
</dbReference>
<dbReference type="Proteomes" id="UP000239366">
    <property type="component" value="Unassembled WGS sequence"/>
</dbReference>
<dbReference type="InterPro" id="IPR050810">
    <property type="entry name" value="Bact_Secretion_Sys_Channel"/>
</dbReference>
<name>A0A2S7T6U9_9FLAO</name>
<protein>
    <recommendedName>
        <fullName evidence="7">Type II/III secretion system secretin-like domain-containing protein</fullName>
    </recommendedName>
</protein>
<evidence type="ECO:0000259" key="7">
    <source>
        <dbReference type="Pfam" id="PF00263"/>
    </source>
</evidence>
<evidence type="ECO:0000256" key="1">
    <source>
        <dbReference type="ARBA" id="ARBA00004370"/>
    </source>
</evidence>
<dbReference type="Pfam" id="PF00263">
    <property type="entry name" value="Secretin"/>
    <property type="match status" value="1"/>
</dbReference>
<reference evidence="9" key="1">
    <citation type="submission" date="2016-11" db="EMBL/GenBank/DDBJ databases">
        <title>Trade-off between light-utilization and light-protection in marine flavobacteria.</title>
        <authorList>
            <person name="Kumagai Y."/>
            <person name="Yoshizawa S."/>
            <person name="Kogure K."/>
        </authorList>
    </citation>
    <scope>NUCLEOTIDE SEQUENCE [LARGE SCALE GENOMIC DNA]</scope>
    <source>
        <strain evidence="9">SG-18</strain>
    </source>
</reference>
<dbReference type="InterPro" id="IPR001775">
    <property type="entry name" value="GspD/PilQ"/>
</dbReference>
<keyword evidence="2" id="KW-0732">Signal</keyword>
<gene>
    <name evidence="8" type="ORF">BST99_05770</name>
</gene>
<evidence type="ECO:0000256" key="2">
    <source>
        <dbReference type="ARBA" id="ARBA00022729"/>
    </source>
</evidence>
<comment type="similarity">
    <text evidence="4">Belongs to the bacterial secretin family.</text>
</comment>
<accession>A0A2S7T6U9</accession>
<sequence length="714" mass="79932">MRKIITLVFCLYMGVLFAQEQSRIAKLRAKLETLAIERPELAEDLALDTKVTNVNLANFLLALSKVHKLNLSVSNDIRNINVVNNFSNVRVNDLLLFLCKEYNLDIEITGSILAIKSYKPKAMQPGEGDFYLSFEAGANLLNLDLNEHKLEDVFRRIIEVSGKNLLFKNSLKSRPLSIYLEEVPFDLAMEKLADLNDLVYTKTREGFYLFDLESQDESKRTYLKGIRNGSHYEVLDTVNKLLSVDFRRGSIAQIIENIGADLGLNMYTATPLEQAGEVTFKSSAITFDDLLIYMFESGQYRQTAEEEPIQNNRNLRNNRTPEPELTIPEFTFKVENNTYFFGTSDQLSLRSFEVIRLMHRSVELLSDSQGYLPQRTSGRTSTGNTTYFASGPGGGALQQTGQRSINTQGNQFQDYNVAAEALINILPDELKNDLDIKVDYELNSFLVGGPDAQIEKFKAFIRQIDKPVPVVLIEVMIIEVRKSAVVETGISWGLGQEATTTTGSIFPETNLTLNGNTVNRVIGGFNGFGSLNIGKVVPEFFATIKALETNGDLRIKMTPSLTTLNGHRASLSIGETTYYVETNQNFFGSQIPTSSEVRNYRPIDAQLAINIKPLVSGDGQVTLDIKVIQSDFSSERIEDDAPPGLTSREFNSIIRMQNKDLAVLGGLEEKLKNDAGSGVPFLARVPLIKYLFSKRRREDTKQSLSILIKPTVIY</sequence>
<dbReference type="EMBL" id="MQVX01000001">
    <property type="protein sequence ID" value="PQJ15308.1"/>
    <property type="molecule type" value="Genomic_DNA"/>
</dbReference>
<evidence type="ECO:0000256" key="3">
    <source>
        <dbReference type="ARBA" id="ARBA00023136"/>
    </source>
</evidence>